<comment type="subcellular location">
    <subcellularLocation>
        <location evidence="16">Membrane</location>
        <topology evidence="16">Multi-pass membrane protein</topology>
    </subcellularLocation>
    <subcellularLocation>
        <location evidence="1">Mitochondrion inner membrane</location>
        <topology evidence="1">Multi-pass membrane protein</topology>
    </subcellularLocation>
</comment>
<keyword evidence="9 16" id="KW-1133">Transmembrane helix</keyword>
<protein>
    <recommendedName>
        <fullName evidence="16">ADP/ATP translocase</fullName>
    </recommendedName>
    <alternativeName>
        <fullName evidence="16">ADP,ATP carrier protein</fullName>
    </alternativeName>
</protein>
<dbReference type="PROSITE" id="PS50920">
    <property type="entry name" value="SOLCAR"/>
    <property type="match status" value="3"/>
</dbReference>
<feature type="repeat" description="Solcar" evidence="14">
    <location>
        <begin position="9"/>
        <end position="102"/>
    </location>
</feature>
<evidence type="ECO:0000256" key="5">
    <source>
        <dbReference type="ARBA" id="ARBA00022449"/>
    </source>
</evidence>
<dbReference type="InterPro" id="IPR002067">
    <property type="entry name" value="MCP"/>
</dbReference>
<dbReference type="PANTHER" id="PTHR45635">
    <property type="entry name" value="ADP,ATP CARRIER PROTEIN 1-RELATED-RELATED"/>
    <property type="match status" value="1"/>
</dbReference>
<name>A0A1R2BNX2_9CILI</name>
<dbReference type="Proteomes" id="UP000187209">
    <property type="component" value="Unassembled WGS sequence"/>
</dbReference>
<evidence type="ECO:0000256" key="10">
    <source>
        <dbReference type="ARBA" id="ARBA00023128"/>
    </source>
</evidence>
<dbReference type="PRINTS" id="PR00927">
    <property type="entry name" value="ADPTRNSLCASE"/>
</dbReference>
<evidence type="ECO:0000256" key="2">
    <source>
        <dbReference type="ARBA" id="ARBA00006375"/>
    </source>
</evidence>
<evidence type="ECO:0000256" key="7">
    <source>
        <dbReference type="ARBA" id="ARBA00022737"/>
    </source>
</evidence>
<dbReference type="GO" id="GO:1990544">
    <property type="term" value="P:mitochondrial ATP transmembrane transport"/>
    <property type="evidence" value="ECO:0007669"/>
    <property type="project" value="InterPro"/>
</dbReference>
<evidence type="ECO:0000256" key="16">
    <source>
        <dbReference type="RuleBase" id="RU368008"/>
    </source>
</evidence>
<keyword evidence="11 14" id="KW-0472">Membrane</keyword>
<evidence type="ECO:0000256" key="1">
    <source>
        <dbReference type="ARBA" id="ARBA00004448"/>
    </source>
</evidence>
<feature type="transmembrane region" description="Helical" evidence="16">
    <location>
        <begin position="214"/>
        <end position="235"/>
    </location>
</feature>
<evidence type="ECO:0000256" key="6">
    <source>
        <dbReference type="ARBA" id="ARBA00022692"/>
    </source>
</evidence>
<evidence type="ECO:0000256" key="13">
    <source>
        <dbReference type="ARBA" id="ARBA00045250"/>
    </source>
</evidence>
<keyword evidence="7" id="KW-0677">Repeat</keyword>
<dbReference type="GO" id="GO:0005471">
    <property type="term" value="F:ATP:ADP antiporter activity"/>
    <property type="evidence" value="ECO:0007669"/>
    <property type="project" value="UniProtKB-UniRule"/>
</dbReference>
<keyword evidence="4 15" id="KW-0813">Transport</keyword>
<evidence type="ECO:0000256" key="4">
    <source>
        <dbReference type="ARBA" id="ARBA00022448"/>
    </source>
</evidence>
<evidence type="ECO:0000256" key="12">
    <source>
        <dbReference type="ARBA" id="ARBA00024143"/>
    </source>
</evidence>
<comment type="function">
    <text evidence="13">ADP:ATP antiporter that mediates import of ADP into the mitochondrial matrix for ATP synthesis, and export of ATP out to fuel the cell. Cycles between the cytoplasmic-open state (c-state) and the matrix-open state (m-state): operates by the alternating access mechanism with a single substrate-binding site intermittently exposed to either the cytosolic (c-state) or matrix (m-state) side of the inner mitochondrial membrane.</text>
</comment>
<dbReference type="AlphaFoldDB" id="A0A1R2BNX2"/>
<feature type="repeat" description="Solcar" evidence="14">
    <location>
        <begin position="114"/>
        <end position="204"/>
    </location>
</feature>
<keyword evidence="5" id="KW-0050">Antiport</keyword>
<gene>
    <name evidence="17" type="ORF">SteCoe_21941</name>
</gene>
<dbReference type="SUPFAM" id="SSF103506">
    <property type="entry name" value="Mitochondrial carrier"/>
    <property type="match status" value="1"/>
</dbReference>
<dbReference type="OrthoDB" id="44467at2759"/>
<evidence type="ECO:0000256" key="8">
    <source>
        <dbReference type="ARBA" id="ARBA00022792"/>
    </source>
</evidence>
<keyword evidence="10" id="KW-0496">Mitochondrion</keyword>
<reference evidence="17 18" key="1">
    <citation type="submission" date="2016-11" db="EMBL/GenBank/DDBJ databases">
        <title>The macronuclear genome of Stentor coeruleus: a giant cell with tiny introns.</title>
        <authorList>
            <person name="Slabodnick M."/>
            <person name="Ruby J.G."/>
            <person name="Reiff S.B."/>
            <person name="Swart E.C."/>
            <person name="Gosai S."/>
            <person name="Prabakaran S."/>
            <person name="Witkowska E."/>
            <person name="Larue G.E."/>
            <person name="Fisher S."/>
            <person name="Freeman R.M."/>
            <person name="Gunawardena J."/>
            <person name="Chu W."/>
            <person name="Stover N.A."/>
            <person name="Gregory B.D."/>
            <person name="Nowacki M."/>
            <person name="Derisi J."/>
            <person name="Roy S.W."/>
            <person name="Marshall W.F."/>
            <person name="Sood P."/>
        </authorList>
    </citation>
    <scope>NUCLEOTIDE SEQUENCE [LARGE SCALE GENOMIC DNA]</scope>
    <source>
        <strain evidence="17">WM001</strain>
    </source>
</reference>
<dbReference type="InterPro" id="IPR023395">
    <property type="entry name" value="MCP_dom_sf"/>
</dbReference>
<keyword evidence="6 14" id="KW-0812">Transmembrane</keyword>
<comment type="caution">
    <text evidence="16">Lacks conserved residue(s) required for the propagation of feature annotation.</text>
</comment>
<dbReference type="GO" id="GO:0005743">
    <property type="term" value="C:mitochondrial inner membrane"/>
    <property type="evidence" value="ECO:0007669"/>
    <property type="project" value="UniProtKB-SubCell"/>
</dbReference>
<evidence type="ECO:0000256" key="14">
    <source>
        <dbReference type="PROSITE-ProRule" id="PRU00282"/>
    </source>
</evidence>
<dbReference type="Gene3D" id="1.50.40.10">
    <property type="entry name" value="Mitochondrial carrier domain"/>
    <property type="match status" value="1"/>
</dbReference>
<accession>A0A1R2BNX2</accession>
<comment type="similarity">
    <text evidence="2 15">Belongs to the mitochondrial carrier (TC 2.A.29) family.</text>
</comment>
<evidence type="ECO:0000256" key="3">
    <source>
        <dbReference type="ARBA" id="ARBA00011245"/>
    </source>
</evidence>
<dbReference type="InterPro" id="IPR002113">
    <property type="entry name" value="ADT_euk_type"/>
</dbReference>
<feature type="transmembrane region" description="Helical" evidence="16">
    <location>
        <begin position="175"/>
        <end position="194"/>
    </location>
</feature>
<dbReference type="FunFam" id="1.50.40.10:FF:000061">
    <property type="entry name" value="ADP/ATP transporter on adenylate translocase"/>
    <property type="match status" value="1"/>
</dbReference>
<evidence type="ECO:0000313" key="18">
    <source>
        <dbReference type="Proteomes" id="UP000187209"/>
    </source>
</evidence>
<dbReference type="GO" id="GO:0140021">
    <property type="term" value="P:mitochondrial ADP transmembrane transport"/>
    <property type="evidence" value="ECO:0007669"/>
    <property type="project" value="InterPro"/>
</dbReference>
<feature type="transmembrane region" description="Helical" evidence="16">
    <location>
        <begin position="115"/>
        <end position="135"/>
    </location>
</feature>
<dbReference type="EMBL" id="MPUH01000530">
    <property type="protein sequence ID" value="OMJ78265.1"/>
    <property type="molecule type" value="Genomic_DNA"/>
</dbReference>
<evidence type="ECO:0000256" key="11">
    <source>
        <dbReference type="ARBA" id="ARBA00023136"/>
    </source>
</evidence>
<comment type="catalytic activity">
    <reaction evidence="12">
        <text>ADP(in) + ATP(out) = ADP(out) + ATP(in)</text>
        <dbReference type="Rhea" id="RHEA:34999"/>
        <dbReference type="ChEBI" id="CHEBI:30616"/>
        <dbReference type="ChEBI" id="CHEBI:456216"/>
    </reaction>
    <physiologicalReaction direction="left-to-right" evidence="12">
        <dbReference type="Rhea" id="RHEA:35000"/>
    </physiologicalReaction>
</comment>
<dbReference type="Pfam" id="PF00153">
    <property type="entry name" value="Mito_carr"/>
    <property type="match status" value="3"/>
</dbReference>
<feature type="repeat" description="Solcar" evidence="14">
    <location>
        <begin position="212"/>
        <end position="300"/>
    </location>
</feature>
<evidence type="ECO:0000313" key="17">
    <source>
        <dbReference type="EMBL" id="OMJ78265.1"/>
    </source>
</evidence>
<comment type="subunit">
    <text evidence="3 16">Monomer.</text>
</comment>
<organism evidence="17 18">
    <name type="scientific">Stentor coeruleus</name>
    <dbReference type="NCBI Taxonomy" id="5963"/>
    <lineage>
        <taxon>Eukaryota</taxon>
        <taxon>Sar</taxon>
        <taxon>Alveolata</taxon>
        <taxon>Ciliophora</taxon>
        <taxon>Postciliodesmatophora</taxon>
        <taxon>Heterotrichea</taxon>
        <taxon>Heterotrichida</taxon>
        <taxon>Stentoridae</taxon>
        <taxon>Stentor</taxon>
    </lineage>
</organism>
<dbReference type="PRINTS" id="PR00926">
    <property type="entry name" value="MITOCARRIER"/>
</dbReference>
<proteinExistence type="inferred from homology"/>
<evidence type="ECO:0000256" key="15">
    <source>
        <dbReference type="RuleBase" id="RU000488"/>
    </source>
</evidence>
<comment type="caution">
    <text evidence="17">The sequence shown here is derived from an EMBL/GenBank/DDBJ whole genome shotgun (WGS) entry which is preliminary data.</text>
</comment>
<keyword evidence="18" id="KW-1185">Reference proteome</keyword>
<dbReference type="PANTHER" id="PTHR45635:SF14">
    <property type="entry name" value="ADP_ATP TRANSLOCASE"/>
    <property type="match status" value="1"/>
</dbReference>
<evidence type="ECO:0000256" key="9">
    <source>
        <dbReference type="ARBA" id="ARBA00022989"/>
    </source>
</evidence>
<dbReference type="InterPro" id="IPR018108">
    <property type="entry name" value="MCP_transmembrane"/>
</dbReference>
<sequence>MAQSGSSQSNFAFDFILGGVSAGVSKTIVAPIERVKLLLQLQDAKKGMEDASKKYKGITDCFIRVNNEQGFKSFWRGNMSNVIRYFPTQALNFAFKDSIKRSFPRYDQKTQFMKAFAMNCFSGGLAGSLSLLVVYPLDFIRTRLATDIGKAETDREFKGMADVVQKIMKTDGLLGVYRGFSISVIGIFIYRALYFGMFDTGKDAFFTDFRNANIILTWMFAQFVTVFAGIMSYPIDTIRRRMMMQSGRADILYSSTMDCAVKIYKKEGGIKPFFKGAASNVIRGTGGALVLVFYNKIQAYLGFSSSMGE</sequence>
<keyword evidence="8" id="KW-0999">Mitochondrion inner membrane</keyword>
<comment type="function">
    <text evidence="16">Catalyzes the exchange of ADP and ATP across the membrane.</text>
</comment>